<dbReference type="InterPro" id="IPR016181">
    <property type="entry name" value="Acyl_CoA_acyltransferase"/>
</dbReference>
<dbReference type="RefSeq" id="WP_084661494.1">
    <property type="nucleotide sequence ID" value="NZ_FWWY01000001.1"/>
</dbReference>
<keyword evidence="2" id="KW-1185">Reference proteome</keyword>
<reference evidence="2" key="1">
    <citation type="submission" date="2017-04" db="EMBL/GenBank/DDBJ databases">
        <authorList>
            <person name="Varghese N."/>
            <person name="Submissions S."/>
        </authorList>
    </citation>
    <scope>NUCLEOTIDE SEQUENCE [LARGE SCALE GENOMIC DNA]</scope>
    <source>
        <strain evidence="2">DSM 9293</strain>
    </source>
</reference>
<evidence type="ECO:0000313" key="1">
    <source>
        <dbReference type="EMBL" id="SMC05132.1"/>
    </source>
</evidence>
<accession>A0A1W1WG15</accession>
<organism evidence="1 2">
    <name type="scientific">Sulfobacillus thermosulfidooxidans (strain DSM 9293 / VKM B-1269 / AT-1)</name>
    <dbReference type="NCBI Taxonomy" id="929705"/>
    <lineage>
        <taxon>Bacteria</taxon>
        <taxon>Bacillati</taxon>
        <taxon>Bacillota</taxon>
        <taxon>Clostridia</taxon>
        <taxon>Eubacteriales</taxon>
        <taxon>Clostridiales Family XVII. Incertae Sedis</taxon>
        <taxon>Sulfobacillus</taxon>
    </lineage>
</organism>
<gene>
    <name evidence="1" type="ORF">SAMN00768000_2045</name>
</gene>
<sequence length="293" mass="33024">MLRYVRASLEDQAKVEEFLRSIQDEGLLKEVSTLLSLTQGGLYLAIDDHDAIVGTAVITLPKRHEAYLGHVRLASPNQDRETLKDFASFQLEEARKLGAHVVRALASENDQLWATVLQEESEFKPVEKWVVGTFEGFQAPDVPPLEAGPAWAVDKERIREFMDQVTNPLWAENDLHIPSSLEPQDLENQFEVGGVAVAPQDGRLTVDSLALYRVRNTDAIDIKYFRSHGHYIRQLLDYLWLEARAWGVSKMRFGLNEQTASQIADTLQIPIQVEWAGSILVHYINHGLQAASV</sequence>
<dbReference type="Proteomes" id="UP000192660">
    <property type="component" value="Unassembled WGS sequence"/>
</dbReference>
<dbReference type="OrthoDB" id="2080535at2"/>
<dbReference type="SUPFAM" id="SSF55729">
    <property type="entry name" value="Acyl-CoA N-acyltransferases (Nat)"/>
    <property type="match status" value="1"/>
</dbReference>
<protein>
    <recommendedName>
        <fullName evidence="3">N-acetyltransferase domain-containing protein</fullName>
    </recommendedName>
</protein>
<dbReference type="AlphaFoldDB" id="A0A1W1WG15"/>
<dbReference type="EMBL" id="FWWY01000001">
    <property type="protein sequence ID" value="SMC05132.1"/>
    <property type="molecule type" value="Genomic_DNA"/>
</dbReference>
<dbReference type="STRING" id="28034.BFX07_14835"/>
<evidence type="ECO:0008006" key="3">
    <source>
        <dbReference type="Google" id="ProtNLM"/>
    </source>
</evidence>
<evidence type="ECO:0000313" key="2">
    <source>
        <dbReference type="Proteomes" id="UP000192660"/>
    </source>
</evidence>
<proteinExistence type="predicted"/>
<name>A0A1W1WG15_SULTA</name>